<proteinExistence type="predicted"/>
<feature type="chain" id="PRO_5004127197" evidence="1">
    <location>
        <begin position="24"/>
        <end position="194"/>
    </location>
</feature>
<evidence type="ECO:0000313" key="3">
    <source>
        <dbReference type="EMBL" id="ENO14340.1"/>
    </source>
</evidence>
<feature type="domain" description="Lipid/polyisoprenoid-binding YceI-like" evidence="2">
    <location>
        <begin position="27"/>
        <end position="192"/>
    </location>
</feature>
<dbReference type="SUPFAM" id="SSF101874">
    <property type="entry name" value="YceI-like"/>
    <property type="match status" value="1"/>
</dbReference>
<dbReference type="PANTHER" id="PTHR34406:SF1">
    <property type="entry name" value="PROTEIN YCEI"/>
    <property type="match status" value="1"/>
</dbReference>
<dbReference type="STRING" id="626887.J057_23140"/>
<protein>
    <submittedName>
        <fullName evidence="3">Polyisoprenoid-binding protein</fullName>
    </submittedName>
</protein>
<evidence type="ECO:0000256" key="1">
    <source>
        <dbReference type="SAM" id="SignalP"/>
    </source>
</evidence>
<dbReference type="AlphaFoldDB" id="N6VVX2"/>
<reference evidence="3 4" key="1">
    <citation type="journal article" date="2013" name="Genome Announc.">
        <title>Genome Sequence of the Polycyclic Aromatic Hydrocarbon-Degrading Bacterium Strain Marinobacter nanhaiticus D15-8WT.</title>
        <authorList>
            <person name="Cui Z."/>
            <person name="Gao W."/>
            <person name="Li Q."/>
            <person name="Xu G."/>
            <person name="Zheng L."/>
        </authorList>
    </citation>
    <scope>NUCLEOTIDE SEQUENCE [LARGE SCALE GENOMIC DNA]</scope>
    <source>
        <strain evidence="3 4">D15-8W</strain>
    </source>
</reference>
<dbReference type="InterPro" id="IPR036761">
    <property type="entry name" value="TTHA0802/YceI-like_sf"/>
</dbReference>
<dbReference type="RefSeq" id="WP_004582560.1">
    <property type="nucleotide sequence ID" value="NZ_AP028878.1"/>
</dbReference>
<keyword evidence="1" id="KW-0732">Signal</keyword>
<accession>N6VVX2</accession>
<sequence length="194" mass="21399">MQRLVSTTCALSLATLLAAPLHAEPTEFTIDPEHFAISFAVNHLGYASVLGFFTEAEGSFVYDEAAGSFGEGRVVVQSDSVFTDNEDRDDHLRSDDFLNAAEYPEIVFEFKDFTRNSDKQGVLTGDLTMLGQTHSVSLDVTLNKMADYPFGHGDYTLGMSATTTVERSRWGMDYGLDMVGDEVHLRFELEATAD</sequence>
<gene>
    <name evidence="3" type="ORF">J057_23140</name>
</gene>
<keyword evidence="4" id="KW-1185">Reference proteome</keyword>
<evidence type="ECO:0000259" key="2">
    <source>
        <dbReference type="SMART" id="SM00867"/>
    </source>
</evidence>
<name>N6VVX2_9GAMM</name>
<feature type="signal peptide" evidence="1">
    <location>
        <begin position="1"/>
        <end position="23"/>
    </location>
</feature>
<dbReference type="InterPro" id="IPR007372">
    <property type="entry name" value="Lipid/polyisoprenoid-bd_YceI"/>
</dbReference>
<organism evidence="3 4">
    <name type="scientific">Marinobacter nanhaiticus D15-8W</name>
    <dbReference type="NCBI Taxonomy" id="626887"/>
    <lineage>
        <taxon>Bacteria</taxon>
        <taxon>Pseudomonadati</taxon>
        <taxon>Pseudomonadota</taxon>
        <taxon>Gammaproteobacteria</taxon>
        <taxon>Pseudomonadales</taxon>
        <taxon>Marinobacteraceae</taxon>
        <taxon>Marinobacter</taxon>
    </lineage>
</organism>
<dbReference type="SMART" id="SM00867">
    <property type="entry name" value="YceI"/>
    <property type="match status" value="1"/>
</dbReference>
<dbReference type="Gene3D" id="2.40.128.110">
    <property type="entry name" value="Lipid/polyisoprenoid-binding, YceI-like"/>
    <property type="match status" value="1"/>
</dbReference>
<evidence type="ECO:0000313" key="4">
    <source>
        <dbReference type="Proteomes" id="UP000013165"/>
    </source>
</evidence>
<dbReference type="eggNOG" id="COG2353">
    <property type="taxonomic scope" value="Bacteria"/>
</dbReference>
<dbReference type="OrthoDB" id="9811006at2"/>
<dbReference type="Pfam" id="PF04264">
    <property type="entry name" value="YceI"/>
    <property type="match status" value="1"/>
</dbReference>
<dbReference type="PATRIC" id="fig|626887.3.peg.4626"/>
<dbReference type="EMBL" id="APLQ01000014">
    <property type="protein sequence ID" value="ENO14340.1"/>
    <property type="molecule type" value="Genomic_DNA"/>
</dbReference>
<dbReference type="HOGENOM" id="CLU_071003_3_0_6"/>
<comment type="caution">
    <text evidence="3">The sequence shown here is derived from an EMBL/GenBank/DDBJ whole genome shotgun (WGS) entry which is preliminary data.</text>
</comment>
<dbReference type="PANTHER" id="PTHR34406">
    <property type="entry name" value="PROTEIN YCEI"/>
    <property type="match status" value="1"/>
</dbReference>
<dbReference type="Proteomes" id="UP000013165">
    <property type="component" value="Unassembled WGS sequence"/>
</dbReference>